<evidence type="ECO:0000256" key="2">
    <source>
        <dbReference type="SAM" id="MobiDB-lite"/>
    </source>
</evidence>
<feature type="transmembrane region" description="Helical" evidence="3">
    <location>
        <begin position="142"/>
        <end position="166"/>
    </location>
</feature>
<feature type="transmembrane region" description="Helical" evidence="3">
    <location>
        <begin position="298"/>
        <end position="322"/>
    </location>
</feature>
<dbReference type="Proteomes" id="UP001432027">
    <property type="component" value="Unassembled WGS sequence"/>
</dbReference>
<feature type="transmembrane region" description="Helical" evidence="3">
    <location>
        <begin position="334"/>
        <end position="352"/>
    </location>
</feature>
<comment type="caution">
    <text evidence="4">The sequence shown here is derived from an EMBL/GenBank/DDBJ whole genome shotgun (WGS) entry which is preliminary data.</text>
</comment>
<feature type="transmembrane region" description="Helical" evidence="3">
    <location>
        <begin position="256"/>
        <end position="278"/>
    </location>
</feature>
<comment type="similarity">
    <text evidence="1">Belongs to the TMEM121 family.</text>
</comment>
<feature type="transmembrane region" description="Helical" evidence="3">
    <location>
        <begin position="71"/>
        <end position="93"/>
    </location>
</feature>
<name>A0AAV5TNC7_9BILA</name>
<keyword evidence="3" id="KW-0812">Transmembrane</keyword>
<feature type="transmembrane region" description="Helical" evidence="3">
    <location>
        <begin position="99"/>
        <end position="121"/>
    </location>
</feature>
<feature type="non-terminal residue" evidence="4">
    <location>
        <position position="1"/>
    </location>
</feature>
<feature type="transmembrane region" description="Helical" evidence="3">
    <location>
        <begin position="221"/>
        <end position="244"/>
    </location>
</feature>
<protein>
    <submittedName>
        <fullName evidence="4">Uncharacterized protein</fullName>
    </submittedName>
</protein>
<organism evidence="4 5">
    <name type="scientific">Pristionchus entomophagus</name>
    <dbReference type="NCBI Taxonomy" id="358040"/>
    <lineage>
        <taxon>Eukaryota</taxon>
        <taxon>Metazoa</taxon>
        <taxon>Ecdysozoa</taxon>
        <taxon>Nematoda</taxon>
        <taxon>Chromadorea</taxon>
        <taxon>Rhabditida</taxon>
        <taxon>Rhabditina</taxon>
        <taxon>Diplogasteromorpha</taxon>
        <taxon>Diplogasteroidea</taxon>
        <taxon>Neodiplogasteridae</taxon>
        <taxon>Pristionchus</taxon>
    </lineage>
</organism>
<feature type="transmembrane region" description="Helical" evidence="3">
    <location>
        <begin position="191"/>
        <end position="209"/>
    </location>
</feature>
<dbReference type="PANTHER" id="PTHR47399">
    <property type="entry name" value="TRANSMEMBRANE PROTEIN 121B"/>
    <property type="match status" value="1"/>
</dbReference>
<dbReference type="EMBL" id="BTSX01000004">
    <property type="protein sequence ID" value="GMS95738.1"/>
    <property type="molecule type" value="Genomic_DNA"/>
</dbReference>
<evidence type="ECO:0000256" key="3">
    <source>
        <dbReference type="SAM" id="Phobius"/>
    </source>
</evidence>
<evidence type="ECO:0000313" key="5">
    <source>
        <dbReference type="Proteomes" id="UP001432027"/>
    </source>
</evidence>
<feature type="region of interest" description="Disordered" evidence="2">
    <location>
        <begin position="363"/>
        <end position="383"/>
    </location>
</feature>
<evidence type="ECO:0000313" key="4">
    <source>
        <dbReference type="EMBL" id="GMS95738.1"/>
    </source>
</evidence>
<proteinExistence type="inferred from homology"/>
<sequence>GGHPNHHSEDVIEENGEETLPHEAFYSAVDPDYSASKQPFVPQSVQIAKQNSKYSTMGVIPCPIVRGCIDVFSFLLSMVIMAIQMALIDYYYIDYLKDNAWYAWIAGDCIVAIGFIWLIILAMKKNQESMEESSAADGRLRYAWAAWLIYSILLVAKVATCFRLFYDELRPLSSIQSSTDNYNGKLLDDHLLKLGLCLSVLVFIFLLEAHHYTPLGSSRQLYITYLMSAISFDILDTVSFVDLLWQNKEFNWHLPFWLEITILSIASSNLVLPTFALLKLRFSRNQRVLMISDRVWSFFYVLLVNAPFLGFRIYLYVVVKWIEKDKGRKYDGSIFAIKNVAMIYIAIRELWVRLHYWRQKRRDHNGGSEGALTAPGATDHDES</sequence>
<keyword evidence="3" id="KW-1133">Transmembrane helix</keyword>
<gene>
    <name evidence="4" type="ORF">PENTCL1PPCAC_17913</name>
</gene>
<dbReference type="AlphaFoldDB" id="A0AAV5TNC7"/>
<keyword evidence="3" id="KW-0472">Membrane</keyword>
<dbReference type="PANTHER" id="PTHR47399:SF1">
    <property type="entry name" value="TRANSMEMBRANE PROTEIN 121B"/>
    <property type="match status" value="1"/>
</dbReference>
<accession>A0AAV5TNC7</accession>
<evidence type="ECO:0000256" key="1">
    <source>
        <dbReference type="ARBA" id="ARBA00007711"/>
    </source>
</evidence>
<reference evidence="4" key="1">
    <citation type="submission" date="2023-10" db="EMBL/GenBank/DDBJ databases">
        <title>Genome assembly of Pristionchus species.</title>
        <authorList>
            <person name="Yoshida K."/>
            <person name="Sommer R.J."/>
        </authorList>
    </citation>
    <scope>NUCLEOTIDE SEQUENCE</scope>
    <source>
        <strain evidence="4">RS0144</strain>
    </source>
</reference>
<dbReference type="InterPro" id="IPR032776">
    <property type="entry name" value="CECR6/TMEM121"/>
</dbReference>
<dbReference type="InterPro" id="IPR026624">
    <property type="entry name" value="CECR6"/>
</dbReference>
<keyword evidence="5" id="KW-1185">Reference proteome</keyword>
<dbReference type="Pfam" id="PF14997">
    <property type="entry name" value="CECR6_TMEM121"/>
    <property type="match status" value="1"/>
</dbReference>